<keyword evidence="2" id="KW-0611">Plant defense</keyword>
<dbReference type="InterPro" id="IPR001471">
    <property type="entry name" value="AP2/ERF_dom"/>
</dbReference>
<dbReference type="GO" id="GO:0005634">
    <property type="term" value="C:nucleus"/>
    <property type="evidence" value="ECO:0007669"/>
    <property type="project" value="UniProtKB-SubCell"/>
</dbReference>
<dbReference type="EMBL" id="PKPP01003237">
    <property type="protein sequence ID" value="PWA70453.1"/>
    <property type="molecule type" value="Genomic_DNA"/>
</dbReference>
<dbReference type="PANTHER" id="PTHR31190">
    <property type="entry name" value="DNA-BINDING DOMAIN"/>
    <property type="match status" value="1"/>
</dbReference>
<dbReference type="InterPro" id="IPR036955">
    <property type="entry name" value="AP2/ERF_dom_sf"/>
</dbReference>
<evidence type="ECO:0000256" key="6">
    <source>
        <dbReference type="ARBA" id="ARBA00023242"/>
    </source>
</evidence>
<dbReference type="CDD" id="cd00018">
    <property type="entry name" value="AP2"/>
    <property type="match status" value="1"/>
</dbReference>
<dbReference type="GO" id="GO:0003700">
    <property type="term" value="F:DNA-binding transcription factor activity"/>
    <property type="evidence" value="ECO:0007669"/>
    <property type="project" value="InterPro"/>
</dbReference>
<evidence type="ECO:0000256" key="1">
    <source>
        <dbReference type="ARBA" id="ARBA00004123"/>
    </source>
</evidence>
<keyword evidence="5" id="KW-0804">Transcription</keyword>
<evidence type="ECO:0000313" key="9">
    <source>
        <dbReference type="Proteomes" id="UP000245207"/>
    </source>
</evidence>
<keyword evidence="4 8" id="KW-0238">DNA-binding</keyword>
<evidence type="ECO:0000313" key="8">
    <source>
        <dbReference type="EMBL" id="PWA70453.1"/>
    </source>
</evidence>
<reference evidence="8 9" key="1">
    <citation type="journal article" date="2018" name="Mol. Plant">
        <title>The genome of Artemisia annua provides insight into the evolution of Asteraceae family and artemisinin biosynthesis.</title>
        <authorList>
            <person name="Shen Q."/>
            <person name="Zhang L."/>
            <person name="Liao Z."/>
            <person name="Wang S."/>
            <person name="Yan T."/>
            <person name="Shi P."/>
            <person name="Liu M."/>
            <person name="Fu X."/>
            <person name="Pan Q."/>
            <person name="Wang Y."/>
            <person name="Lv Z."/>
            <person name="Lu X."/>
            <person name="Zhang F."/>
            <person name="Jiang W."/>
            <person name="Ma Y."/>
            <person name="Chen M."/>
            <person name="Hao X."/>
            <person name="Li L."/>
            <person name="Tang Y."/>
            <person name="Lv G."/>
            <person name="Zhou Y."/>
            <person name="Sun X."/>
            <person name="Brodelius P.E."/>
            <person name="Rose J.K.C."/>
            <person name="Tang K."/>
        </authorList>
    </citation>
    <scope>NUCLEOTIDE SEQUENCE [LARGE SCALE GENOMIC DNA]</scope>
    <source>
        <strain evidence="9">cv. Huhao1</strain>
        <tissue evidence="8">Leaf</tissue>
    </source>
</reference>
<comment type="subcellular location">
    <subcellularLocation>
        <location evidence="1">Nucleus</location>
    </subcellularLocation>
</comment>
<evidence type="ECO:0000256" key="4">
    <source>
        <dbReference type="ARBA" id="ARBA00023125"/>
    </source>
</evidence>
<gene>
    <name evidence="8" type="ORF">CTI12_AA288620</name>
</gene>
<keyword evidence="3" id="KW-0805">Transcription regulation</keyword>
<keyword evidence="6" id="KW-0539">Nucleus</keyword>
<dbReference type="InterPro" id="IPR016177">
    <property type="entry name" value="DNA-bd_dom_sf"/>
</dbReference>
<dbReference type="PROSITE" id="PS51032">
    <property type="entry name" value="AP2_ERF"/>
    <property type="match status" value="1"/>
</dbReference>
<dbReference type="GO" id="GO:0003677">
    <property type="term" value="F:DNA binding"/>
    <property type="evidence" value="ECO:0007669"/>
    <property type="project" value="UniProtKB-KW"/>
</dbReference>
<dbReference type="GO" id="GO:0009873">
    <property type="term" value="P:ethylene-activated signaling pathway"/>
    <property type="evidence" value="ECO:0007669"/>
    <property type="project" value="InterPro"/>
</dbReference>
<comment type="caution">
    <text evidence="8">The sequence shown here is derived from an EMBL/GenBank/DDBJ whole genome shotgun (WGS) entry which is preliminary data.</text>
</comment>
<keyword evidence="9" id="KW-1185">Reference proteome</keyword>
<dbReference type="Gene3D" id="3.30.730.10">
    <property type="entry name" value="AP2/ERF domain"/>
    <property type="match status" value="1"/>
</dbReference>
<feature type="domain" description="AP2/ERF" evidence="7">
    <location>
        <begin position="80"/>
        <end position="137"/>
    </location>
</feature>
<evidence type="ECO:0000256" key="5">
    <source>
        <dbReference type="ARBA" id="ARBA00023163"/>
    </source>
</evidence>
<dbReference type="PRINTS" id="PR00367">
    <property type="entry name" value="ETHRSPELEMNT"/>
</dbReference>
<dbReference type="SUPFAM" id="SSF54171">
    <property type="entry name" value="DNA-binding domain"/>
    <property type="match status" value="1"/>
</dbReference>
<proteinExistence type="predicted"/>
<evidence type="ECO:0000256" key="3">
    <source>
        <dbReference type="ARBA" id="ARBA00023015"/>
    </source>
</evidence>
<dbReference type="InterPro" id="IPR044808">
    <property type="entry name" value="ERF_plant"/>
</dbReference>
<dbReference type="SMART" id="SM00380">
    <property type="entry name" value="AP2"/>
    <property type="match status" value="1"/>
</dbReference>
<dbReference type="Proteomes" id="UP000245207">
    <property type="component" value="Unassembled WGS sequence"/>
</dbReference>
<dbReference type="OrthoDB" id="1930739at2759"/>
<evidence type="ECO:0000259" key="7">
    <source>
        <dbReference type="PROSITE" id="PS51032"/>
    </source>
</evidence>
<protein>
    <submittedName>
        <fullName evidence="8">DNA-binding domain-containing protein</fullName>
    </submittedName>
</protein>
<dbReference type="PANTHER" id="PTHR31190:SF473">
    <property type="entry name" value="OS05G0437100 PROTEIN"/>
    <property type="match status" value="1"/>
</dbReference>
<organism evidence="8 9">
    <name type="scientific">Artemisia annua</name>
    <name type="common">Sweet wormwood</name>
    <dbReference type="NCBI Taxonomy" id="35608"/>
    <lineage>
        <taxon>Eukaryota</taxon>
        <taxon>Viridiplantae</taxon>
        <taxon>Streptophyta</taxon>
        <taxon>Embryophyta</taxon>
        <taxon>Tracheophyta</taxon>
        <taxon>Spermatophyta</taxon>
        <taxon>Magnoliopsida</taxon>
        <taxon>eudicotyledons</taxon>
        <taxon>Gunneridae</taxon>
        <taxon>Pentapetalae</taxon>
        <taxon>asterids</taxon>
        <taxon>campanulids</taxon>
        <taxon>Asterales</taxon>
        <taxon>Asteraceae</taxon>
        <taxon>Asteroideae</taxon>
        <taxon>Anthemideae</taxon>
        <taxon>Artemisiinae</taxon>
        <taxon>Artemisia</taxon>
    </lineage>
</organism>
<dbReference type="STRING" id="35608.A0A2U1NAC4"/>
<dbReference type="AlphaFoldDB" id="A0A2U1NAC4"/>
<dbReference type="GO" id="GO:0006952">
    <property type="term" value="P:defense response"/>
    <property type="evidence" value="ECO:0007669"/>
    <property type="project" value="UniProtKB-KW"/>
</dbReference>
<dbReference type="Pfam" id="PF00847">
    <property type="entry name" value="AP2"/>
    <property type="match status" value="1"/>
</dbReference>
<name>A0A2U1NAC4_ARTAN</name>
<accession>A0A2U1NAC4</accession>
<evidence type="ECO:0000256" key="2">
    <source>
        <dbReference type="ARBA" id="ARBA00022821"/>
    </source>
</evidence>
<dbReference type="FunFam" id="3.30.730.10:FF:000001">
    <property type="entry name" value="Ethylene-responsive transcription factor 2"/>
    <property type="match status" value="1"/>
</dbReference>
<sequence>MVALEYSYSLEMSAIVTALTHVISGQTSSSGVSTTISSSPSFCTGASALADVKEEEIPITKTFIAKKQNEHEESGERRRKYRGVRQRRWGKWAAEIRDPQKAARVWLGTFETAEVAARAYDEAALRFQGKRAKLNFSENAVLLPAQQVRPTTAVASVSQQQDVSSYCQIPNDLPPSTDYWQYVRLLQSSNNSNNDQQPQANMLQQMYNASTVASLYSQPLYNPIEHNEDNFVTDFHTVPPSWPSGSSQLRPPNP</sequence>